<organism evidence="1 2">
    <name type="scientific">Artomyces pyxidatus</name>
    <dbReference type="NCBI Taxonomy" id="48021"/>
    <lineage>
        <taxon>Eukaryota</taxon>
        <taxon>Fungi</taxon>
        <taxon>Dikarya</taxon>
        <taxon>Basidiomycota</taxon>
        <taxon>Agaricomycotina</taxon>
        <taxon>Agaricomycetes</taxon>
        <taxon>Russulales</taxon>
        <taxon>Auriscalpiaceae</taxon>
        <taxon>Artomyces</taxon>
    </lineage>
</organism>
<name>A0ACB8TBJ8_9AGAM</name>
<gene>
    <name evidence="1" type="ORF">BV25DRAFT_1821471</name>
</gene>
<dbReference type="Proteomes" id="UP000814140">
    <property type="component" value="Unassembled WGS sequence"/>
</dbReference>
<sequence length="541" mass="60349">MSTMEKQSKAIDLSHHLSDYVKSIELSPLKGLQKYFGRADMISFAGGMPSPAYFPFASVSADILDVDAFPLDNLREQASSPLAWLWRLFGTDKGTEHTTRVVVPKAPVAGDDGLNLATALQYGPATGIAKTQKFIHDFTARVHQPAYSDFATLVHAGNTDGWSRVVKALCNPGDTIITEDWTYPSAVANATPVGVNFLPVPMDGQGMRPDSLRKLLAEWDETKGRRPHLMYTVPVGQNPTGATMGKKRKQEIYDLCVEYDVIICEDDPYYFLQLGDYVSKPARASEPTFDPTHELAQWIVTLEPSYLRVDYQGRVIRLETFSKTVAPGTRLGWFTCNSRFAERLERIGETTTQSPCGLGQVLVMKLLETWSFDGYVRWLQGIRTQYKMRRDFFIDVLADEFDLQLGTHAQGIWAGAPVYTAYSKPTGGYFMREKSASKALFSFVPPSSGMFLWIRLHFDAHSAFVRGTDDAESLEMQFWTQLAEGGVLTAPGHFFAALKDAELPGVASEGHLRMAFSMSETADARRGLLIFAKTIREFFKV</sequence>
<dbReference type="EMBL" id="MU277194">
    <property type="protein sequence ID" value="KAI0065787.1"/>
    <property type="molecule type" value="Genomic_DNA"/>
</dbReference>
<reference evidence="1" key="1">
    <citation type="submission" date="2021-03" db="EMBL/GenBank/DDBJ databases">
        <authorList>
            <consortium name="DOE Joint Genome Institute"/>
            <person name="Ahrendt S."/>
            <person name="Looney B.P."/>
            <person name="Miyauchi S."/>
            <person name="Morin E."/>
            <person name="Drula E."/>
            <person name="Courty P.E."/>
            <person name="Chicoki N."/>
            <person name="Fauchery L."/>
            <person name="Kohler A."/>
            <person name="Kuo A."/>
            <person name="Labutti K."/>
            <person name="Pangilinan J."/>
            <person name="Lipzen A."/>
            <person name="Riley R."/>
            <person name="Andreopoulos W."/>
            <person name="He G."/>
            <person name="Johnson J."/>
            <person name="Barry K.W."/>
            <person name="Grigoriev I.V."/>
            <person name="Nagy L."/>
            <person name="Hibbett D."/>
            <person name="Henrissat B."/>
            <person name="Matheny P.B."/>
            <person name="Labbe J."/>
            <person name="Martin F."/>
        </authorList>
    </citation>
    <scope>NUCLEOTIDE SEQUENCE</scope>
    <source>
        <strain evidence="1">HHB10654</strain>
    </source>
</reference>
<comment type="caution">
    <text evidence="1">The sequence shown here is derived from an EMBL/GenBank/DDBJ whole genome shotgun (WGS) entry which is preliminary data.</text>
</comment>
<protein>
    <submittedName>
        <fullName evidence="1">PLP-dependent transferase</fullName>
    </submittedName>
</protein>
<evidence type="ECO:0000313" key="2">
    <source>
        <dbReference type="Proteomes" id="UP000814140"/>
    </source>
</evidence>
<accession>A0ACB8TBJ8</accession>
<proteinExistence type="predicted"/>
<reference evidence="1" key="2">
    <citation type="journal article" date="2022" name="New Phytol.">
        <title>Evolutionary transition to the ectomycorrhizal habit in the genomes of a hyperdiverse lineage of mushroom-forming fungi.</title>
        <authorList>
            <person name="Looney B."/>
            <person name="Miyauchi S."/>
            <person name="Morin E."/>
            <person name="Drula E."/>
            <person name="Courty P.E."/>
            <person name="Kohler A."/>
            <person name="Kuo A."/>
            <person name="LaButti K."/>
            <person name="Pangilinan J."/>
            <person name="Lipzen A."/>
            <person name="Riley R."/>
            <person name="Andreopoulos W."/>
            <person name="He G."/>
            <person name="Johnson J."/>
            <person name="Nolan M."/>
            <person name="Tritt A."/>
            <person name="Barry K.W."/>
            <person name="Grigoriev I.V."/>
            <person name="Nagy L.G."/>
            <person name="Hibbett D."/>
            <person name="Henrissat B."/>
            <person name="Matheny P.B."/>
            <person name="Labbe J."/>
            <person name="Martin F.M."/>
        </authorList>
    </citation>
    <scope>NUCLEOTIDE SEQUENCE</scope>
    <source>
        <strain evidence="1">HHB10654</strain>
    </source>
</reference>
<evidence type="ECO:0000313" key="1">
    <source>
        <dbReference type="EMBL" id="KAI0065787.1"/>
    </source>
</evidence>
<keyword evidence="2" id="KW-1185">Reference proteome</keyword>
<keyword evidence="1" id="KW-0808">Transferase</keyword>